<evidence type="ECO:0000259" key="7">
    <source>
        <dbReference type="PROSITE" id="PS50850"/>
    </source>
</evidence>
<dbReference type="InterPro" id="IPR036259">
    <property type="entry name" value="MFS_trans_sf"/>
</dbReference>
<feature type="non-terminal residue" evidence="8">
    <location>
        <position position="350"/>
    </location>
</feature>
<evidence type="ECO:0000256" key="3">
    <source>
        <dbReference type="ARBA" id="ARBA00022692"/>
    </source>
</evidence>
<evidence type="ECO:0000313" key="8">
    <source>
        <dbReference type="EMBL" id="TWW09636.1"/>
    </source>
</evidence>
<evidence type="ECO:0000313" key="9">
    <source>
        <dbReference type="Proteomes" id="UP000321083"/>
    </source>
</evidence>
<dbReference type="Pfam" id="PF07690">
    <property type="entry name" value="MFS_1"/>
    <property type="match status" value="1"/>
</dbReference>
<dbReference type="PANTHER" id="PTHR23504">
    <property type="entry name" value="MAJOR FACILITATOR SUPERFAMILY DOMAIN-CONTAINING PROTEIN 10"/>
    <property type="match status" value="1"/>
</dbReference>
<feature type="transmembrane region" description="Helical" evidence="6">
    <location>
        <begin position="249"/>
        <end position="267"/>
    </location>
</feature>
<evidence type="ECO:0000256" key="1">
    <source>
        <dbReference type="ARBA" id="ARBA00004141"/>
    </source>
</evidence>
<name>A0A5C6M4I8_9PLAN</name>
<feature type="transmembrane region" description="Helical" evidence="6">
    <location>
        <begin position="52"/>
        <end position="72"/>
    </location>
</feature>
<evidence type="ECO:0000256" key="6">
    <source>
        <dbReference type="SAM" id="Phobius"/>
    </source>
</evidence>
<gene>
    <name evidence="8" type="ORF">E3A20_12370</name>
</gene>
<keyword evidence="3 6" id="KW-0812">Transmembrane</keyword>
<dbReference type="GO" id="GO:0016020">
    <property type="term" value="C:membrane"/>
    <property type="evidence" value="ECO:0007669"/>
    <property type="project" value="UniProtKB-SubCell"/>
</dbReference>
<feature type="domain" description="Major facilitator superfamily (MFS) profile" evidence="7">
    <location>
        <begin position="18"/>
        <end position="350"/>
    </location>
</feature>
<feature type="transmembrane region" description="Helical" evidence="6">
    <location>
        <begin position="84"/>
        <end position="104"/>
    </location>
</feature>
<reference evidence="8 9" key="1">
    <citation type="submission" date="2019-08" db="EMBL/GenBank/DDBJ databases">
        <title>100 year-old enigma solved: identification of Planctomyces bekefii, the type genus and species of the phylum Planctomycetes.</title>
        <authorList>
            <person name="Svetlana D.N."/>
            <person name="Overmann J."/>
        </authorList>
    </citation>
    <scope>NUCLEOTIDE SEQUENCE [LARGE SCALE GENOMIC DNA]</scope>
    <source>
        <strain evidence="8">Phe10_nw2017</strain>
    </source>
</reference>
<dbReference type="Gene3D" id="1.20.1250.20">
    <property type="entry name" value="MFS general substrate transporter like domains"/>
    <property type="match status" value="1"/>
</dbReference>
<keyword evidence="2" id="KW-0813">Transport</keyword>
<comment type="caution">
    <text evidence="8">The sequence shown here is derived from an EMBL/GenBank/DDBJ whole genome shotgun (WGS) entry which is preliminary data.</text>
</comment>
<dbReference type="EMBL" id="SRHE01000219">
    <property type="protein sequence ID" value="TWW09636.1"/>
    <property type="molecule type" value="Genomic_DNA"/>
</dbReference>
<accession>A0A5C6M4I8</accession>
<comment type="subcellular location">
    <subcellularLocation>
        <location evidence="1">Membrane</location>
        <topology evidence="1">Multi-pass membrane protein</topology>
    </subcellularLocation>
</comment>
<dbReference type="PRINTS" id="PR01035">
    <property type="entry name" value="TCRTETA"/>
</dbReference>
<dbReference type="Proteomes" id="UP000321083">
    <property type="component" value="Unassembled WGS sequence"/>
</dbReference>
<evidence type="ECO:0000256" key="5">
    <source>
        <dbReference type="ARBA" id="ARBA00023136"/>
    </source>
</evidence>
<proteinExistence type="predicted"/>
<keyword evidence="9" id="KW-1185">Reference proteome</keyword>
<dbReference type="PANTHER" id="PTHR23504:SF15">
    <property type="entry name" value="MAJOR FACILITATOR SUPERFAMILY (MFS) PROFILE DOMAIN-CONTAINING PROTEIN"/>
    <property type="match status" value="1"/>
</dbReference>
<dbReference type="PROSITE" id="PS50850">
    <property type="entry name" value="MFS"/>
    <property type="match status" value="1"/>
</dbReference>
<organism evidence="8 9">
    <name type="scientific">Planctomyces bekefii</name>
    <dbReference type="NCBI Taxonomy" id="1653850"/>
    <lineage>
        <taxon>Bacteria</taxon>
        <taxon>Pseudomonadati</taxon>
        <taxon>Planctomycetota</taxon>
        <taxon>Planctomycetia</taxon>
        <taxon>Planctomycetales</taxon>
        <taxon>Planctomycetaceae</taxon>
        <taxon>Planctomyces</taxon>
    </lineage>
</organism>
<sequence length="350" mass="37018">MSEQGQGGNQVVSAGRGTLLVVFLTVFIDLLGFGIVLPLLPRYGAWFSASGWQLGALMASFSAMQFLFAPLWGGLSDRVGRRPILMLGLLGSAWSYGLFGYASSQGREFQWLGLGALAWLFIARIGAGIAGATISTAQAVIADCTEAKNRGRGMAMIGAAFGIGFTFGPLIGAVCVSEDNAVAMNTAQLQLMNDWENQQQPVSATEFLQQLATAGAVDEASEAAVKLLLAEPLPKSQLKSVLTTPPSGLPGYVACGLSLLALLLAAVKLQESRRPGSSAVHRGFHPGTVLRHLGNPRLSVILGAVFVTTFGFAQFESTLSLLTQKFGYSSRWNYLLYAYVGFVLSLGQGL</sequence>
<keyword evidence="5 6" id="KW-0472">Membrane</keyword>
<feature type="transmembrane region" description="Helical" evidence="6">
    <location>
        <begin position="298"/>
        <end position="315"/>
    </location>
</feature>
<feature type="transmembrane region" description="Helical" evidence="6">
    <location>
        <begin position="20"/>
        <end position="40"/>
    </location>
</feature>
<dbReference type="SUPFAM" id="SSF103473">
    <property type="entry name" value="MFS general substrate transporter"/>
    <property type="match status" value="1"/>
</dbReference>
<dbReference type="AlphaFoldDB" id="A0A5C6M4I8"/>
<evidence type="ECO:0000256" key="2">
    <source>
        <dbReference type="ARBA" id="ARBA00022448"/>
    </source>
</evidence>
<evidence type="ECO:0000256" key="4">
    <source>
        <dbReference type="ARBA" id="ARBA00022989"/>
    </source>
</evidence>
<feature type="transmembrane region" description="Helical" evidence="6">
    <location>
        <begin position="153"/>
        <end position="174"/>
    </location>
</feature>
<feature type="transmembrane region" description="Helical" evidence="6">
    <location>
        <begin position="116"/>
        <end position="141"/>
    </location>
</feature>
<feature type="transmembrane region" description="Helical" evidence="6">
    <location>
        <begin position="331"/>
        <end position="347"/>
    </location>
</feature>
<dbReference type="InterPro" id="IPR001958">
    <property type="entry name" value="Tet-R_TetA/multi-R_MdtG-like"/>
</dbReference>
<keyword evidence="4 6" id="KW-1133">Transmembrane helix</keyword>
<dbReference type="InterPro" id="IPR011701">
    <property type="entry name" value="MFS"/>
</dbReference>
<protein>
    <recommendedName>
        <fullName evidence="7">Major facilitator superfamily (MFS) profile domain-containing protein</fullName>
    </recommendedName>
</protein>
<reference evidence="8 9" key="2">
    <citation type="submission" date="2019-08" db="EMBL/GenBank/DDBJ databases">
        <authorList>
            <person name="Henke P."/>
        </authorList>
    </citation>
    <scope>NUCLEOTIDE SEQUENCE [LARGE SCALE GENOMIC DNA]</scope>
    <source>
        <strain evidence="8">Phe10_nw2017</strain>
    </source>
</reference>
<dbReference type="GO" id="GO:0022857">
    <property type="term" value="F:transmembrane transporter activity"/>
    <property type="evidence" value="ECO:0007669"/>
    <property type="project" value="InterPro"/>
</dbReference>
<dbReference type="InterPro" id="IPR020846">
    <property type="entry name" value="MFS_dom"/>
</dbReference>